<dbReference type="PANTHER" id="PTHR48095:SF2">
    <property type="entry name" value="BIOTIN CARBOXYLASE, CHLOROPLASTIC"/>
    <property type="match status" value="1"/>
</dbReference>
<dbReference type="SUPFAM" id="SSF51246">
    <property type="entry name" value="Rudiment single hybrid motif"/>
    <property type="match status" value="1"/>
</dbReference>
<keyword evidence="13" id="KW-0276">Fatty acid metabolism</keyword>
<dbReference type="SUPFAM" id="SSF56059">
    <property type="entry name" value="Glutathione synthetase ATP-binding domain-like"/>
    <property type="match status" value="1"/>
</dbReference>
<comment type="function">
    <text evidence="1 13">This protein is a component of the acetyl coenzyme A carboxylase complex; first, biotin carboxylase catalyzes the carboxylation of the carrier protein and then the transcarboxylase transfers the carboxyl group to form malonyl-CoA.</text>
</comment>
<keyword evidence="7 12" id="KW-0547">Nucleotide-binding</keyword>
<dbReference type="Gene3D" id="3.30.470.20">
    <property type="entry name" value="ATP-grasp fold, B domain"/>
    <property type="match status" value="1"/>
</dbReference>
<keyword evidence="13" id="KW-0443">Lipid metabolism</keyword>
<dbReference type="GO" id="GO:2001295">
    <property type="term" value="P:malonyl-CoA biosynthetic process"/>
    <property type="evidence" value="ECO:0007669"/>
    <property type="project" value="UniProtKB-UniPathway"/>
</dbReference>
<dbReference type="RefSeq" id="WP_007137319.1">
    <property type="nucleotide sequence ID" value="NZ_AHKF01000015.1"/>
</dbReference>
<keyword evidence="8 12" id="KW-0067">ATP-binding</keyword>
<evidence type="ECO:0000256" key="4">
    <source>
        <dbReference type="ARBA" id="ARBA00013263"/>
    </source>
</evidence>
<comment type="caution">
    <text evidence="16">The sequence shown here is derived from an EMBL/GenBank/DDBJ whole genome shotgun (WGS) entry which is preliminary data.</text>
</comment>
<dbReference type="Proteomes" id="UP000005566">
    <property type="component" value="Unassembled WGS sequence"/>
</dbReference>
<evidence type="ECO:0000256" key="5">
    <source>
        <dbReference type="ARBA" id="ARBA00022598"/>
    </source>
</evidence>
<dbReference type="NCBIfam" id="NF006367">
    <property type="entry name" value="PRK08591.1"/>
    <property type="match status" value="1"/>
</dbReference>
<evidence type="ECO:0000259" key="15">
    <source>
        <dbReference type="PROSITE" id="PS50979"/>
    </source>
</evidence>
<evidence type="ECO:0000256" key="8">
    <source>
        <dbReference type="ARBA" id="ARBA00022840"/>
    </source>
</evidence>
<dbReference type="InterPro" id="IPR011054">
    <property type="entry name" value="Rudment_hybrid_motif"/>
</dbReference>
<reference evidence="16 17" key="1">
    <citation type="journal article" date="2014" name="Acta Crystallogr. D">
        <title>Structure-based characterization and antifreeze properties of a hyperactive ice-binding protein from the Antarctic bacterium Flavobacterium frigoris PS1.</title>
        <authorList>
            <person name="Do H."/>
            <person name="Kim S.J."/>
            <person name="Kim H.J."/>
            <person name="Lee J.H."/>
        </authorList>
    </citation>
    <scope>NUCLEOTIDE SEQUENCE [LARGE SCALE GENOMIC DNA]</scope>
    <source>
        <strain evidence="16 17">PS1</strain>
    </source>
</reference>
<dbReference type="STRING" id="1086011.HJ01_01142"/>
<dbReference type="InterPro" id="IPR051602">
    <property type="entry name" value="ACC_Biotin_Carboxylase"/>
</dbReference>
<dbReference type="InterPro" id="IPR011761">
    <property type="entry name" value="ATP-grasp"/>
</dbReference>
<keyword evidence="13" id="KW-0275">Fatty acid biosynthesis</keyword>
<dbReference type="GO" id="GO:0004075">
    <property type="term" value="F:biotin carboxylase activity"/>
    <property type="evidence" value="ECO:0007669"/>
    <property type="project" value="UniProtKB-EC"/>
</dbReference>
<dbReference type="GO" id="GO:0046872">
    <property type="term" value="F:metal ion binding"/>
    <property type="evidence" value="ECO:0007669"/>
    <property type="project" value="UniProtKB-KW"/>
</dbReference>
<organism evidence="16 17">
    <name type="scientific">Flavobacterium frigoris (strain PS1)</name>
    <dbReference type="NCBI Taxonomy" id="1086011"/>
    <lineage>
        <taxon>Bacteria</taxon>
        <taxon>Pseudomonadati</taxon>
        <taxon>Bacteroidota</taxon>
        <taxon>Flavobacteriia</taxon>
        <taxon>Flavobacteriales</taxon>
        <taxon>Flavobacteriaceae</taxon>
        <taxon>Flavobacterium</taxon>
    </lineage>
</organism>
<dbReference type="SMART" id="SM00878">
    <property type="entry name" value="Biotin_carb_C"/>
    <property type="match status" value="1"/>
</dbReference>
<evidence type="ECO:0000256" key="13">
    <source>
        <dbReference type="RuleBase" id="RU365063"/>
    </source>
</evidence>
<dbReference type="InterPro" id="IPR005481">
    <property type="entry name" value="BC-like_N"/>
</dbReference>
<keyword evidence="5 13" id="KW-0436">Ligase</keyword>
<gene>
    <name evidence="16" type="ORF">HJ01_01142</name>
</gene>
<evidence type="ECO:0000256" key="9">
    <source>
        <dbReference type="ARBA" id="ARBA00022842"/>
    </source>
</evidence>
<feature type="domain" description="Biotin carboxylation" evidence="15">
    <location>
        <begin position="1"/>
        <end position="444"/>
    </location>
</feature>
<dbReference type="PATRIC" id="fig|1086011.3.peg.1116"/>
<dbReference type="GO" id="GO:0005524">
    <property type="term" value="F:ATP binding"/>
    <property type="evidence" value="ECO:0007669"/>
    <property type="project" value="UniProtKB-UniRule"/>
</dbReference>
<keyword evidence="13" id="KW-0444">Lipid biosynthesis</keyword>
<dbReference type="FunFam" id="3.30.1490.20:FF:000018">
    <property type="entry name" value="Biotin carboxylase"/>
    <property type="match status" value="1"/>
</dbReference>
<evidence type="ECO:0000256" key="1">
    <source>
        <dbReference type="ARBA" id="ARBA00003761"/>
    </source>
</evidence>
<dbReference type="InterPro" id="IPR004549">
    <property type="entry name" value="Acetyl_CoA_COase_biotin_COase"/>
</dbReference>
<dbReference type="PROSITE" id="PS50979">
    <property type="entry name" value="BC"/>
    <property type="match status" value="1"/>
</dbReference>
<dbReference type="OrthoDB" id="9807469at2"/>
<dbReference type="Pfam" id="PF00289">
    <property type="entry name" value="Biotin_carb_N"/>
    <property type="match status" value="1"/>
</dbReference>
<dbReference type="Pfam" id="PF02785">
    <property type="entry name" value="Biotin_carb_C"/>
    <property type="match status" value="1"/>
</dbReference>
<dbReference type="PROSITE" id="PS50975">
    <property type="entry name" value="ATP_GRASP"/>
    <property type="match status" value="1"/>
</dbReference>
<dbReference type="AlphaFoldDB" id="H7FPN2"/>
<dbReference type="GO" id="GO:0006633">
    <property type="term" value="P:fatty acid biosynthetic process"/>
    <property type="evidence" value="ECO:0007669"/>
    <property type="project" value="UniProtKB-KW"/>
</dbReference>
<accession>H7FPN2</accession>
<dbReference type="InterPro" id="IPR005479">
    <property type="entry name" value="CPAse_ATP-bd"/>
</dbReference>
<dbReference type="InterPro" id="IPR016185">
    <property type="entry name" value="PreATP-grasp_dom_sf"/>
</dbReference>
<keyword evidence="10 13" id="KW-0092">Biotin</keyword>
<keyword evidence="9" id="KW-0460">Magnesium</keyword>
<dbReference type="SUPFAM" id="SSF52440">
    <property type="entry name" value="PreATP-grasp domain"/>
    <property type="match status" value="1"/>
</dbReference>
<evidence type="ECO:0000313" key="17">
    <source>
        <dbReference type="Proteomes" id="UP000005566"/>
    </source>
</evidence>
<name>H7FPN2_FLAFP</name>
<evidence type="ECO:0000256" key="2">
    <source>
        <dbReference type="ARBA" id="ARBA00004956"/>
    </source>
</evidence>
<keyword evidence="6" id="KW-0479">Metal-binding</keyword>
<dbReference type="PANTHER" id="PTHR48095">
    <property type="entry name" value="PYRUVATE CARBOXYLASE SUBUNIT A"/>
    <property type="match status" value="1"/>
</dbReference>
<comment type="subunit">
    <text evidence="3 13">Acetyl-CoA carboxylase is a heterohexamer of biotin carboxyl carrier protein, biotin carboxylase and the two subunits of carboxyl transferase in a 2:2 complex.</text>
</comment>
<keyword evidence="17" id="KW-1185">Reference proteome</keyword>
<dbReference type="NCBIfam" id="TIGR00514">
    <property type="entry name" value="accC"/>
    <property type="match status" value="1"/>
</dbReference>
<evidence type="ECO:0000256" key="10">
    <source>
        <dbReference type="ARBA" id="ARBA00023267"/>
    </source>
</evidence>
<evidence type="ECO:0000256" key="11">
    <source>
        <dbReference type="ARBA" id="ARBA00048600"/>
    </source>
</evidence>
<comment type="catalytic activity">
    <reaction evidence="11 13">
        <text>N(6)-biotinyl-L-lysyl-[protein] + hydrogencarbonate + ATP = N(6)-carboxybiotinyl-L-lysyl-[protein] + ADP + phosphate + H(+)</text>
        <dbReference type="Rhea" id="RHEA:13501"/>
        <dbReference type="Rhea" id="RHEA-COMP:10505"/>
        <dbReference type="Rhea" id="RHEA-COMP:10506"/>
        <dbReference type="ChEBI" id="CHEBI:15378"/>
        <dbReference type="ChEBI" id="CHEBI:17544"/>
        <dbReference type="ChEBI" id="CHEBI:30616"/>
        <dbReference type="ChEBI" id="CHEBI:43474"/>
        <dbReference type="ChEBI" id="CHEBI:83144"/>
        <dbReference type="ChEBI" id="CHEBI:83145"/>
        <dbReference type="ChEBI" id="CHEBI:456216"/>
        <dbReference type="EC" id="6.3.4.14"/>
    </reaction>
</comment>
<dbReference type="FunFam" id="3.40.50.20:FF:000010">
    <property type="entry name" value="Propionyl-CoA carboxylase subunit alpha"/>
    <property type="match status" value="1"/>
</dbReference>
<dbReference type="EMBL" id="AHKF01000015">
    <property type="protein sequence ID" value="EIA09236.1"/>
    <property type="molecule type" value="Genomic_DNA"/>
</dbReference>
<dbReference type="InterPro" id="IPR011764">
    <property type="entry name" value="Biotin_carboxylation_dom"/>
</dbReference>
<proteinExistence type="predicted"/>
<evidence type="ECO:0000256" key="6">
    <source>
        <dbReference type="ARBA" id="ARBA00022723"/>
    </source>
</evidence>
<dbReference type="InterPro" id="IPR005482">
    <property type="entry name" value="Biotin_COase_C"/>
</dbReference>
<evidence type="ECO:0000256" key="3">
    <source>
        <dbReference type="ARBA" id="ARBA00011750"/>
    </source>
</evidence>
<dbReference type="eggNOG" id="COG0439">
    <property type="taxonomic scope" value="Bacteria"/>
</dbReference>
<dbReference type="Pfam" id="PF02786">
    <property type="entry name" value="CPSase_L_D2"/>
    <property type="match status" value="1"/>
</dbReference>
<evidence type="ECO:0000313" key="16">
    <source>
        <dbReference type="EMBL" id="EIA09236.1"/>
    </source>
</evidence>
<dbReference type="EC" id="6.3.4.14" evidence="4 13"/>
<evidence type="ECO:0000259" key="14">
    <source>
        <dbReference type="PROSITE" id="PS50975"/>
    </source>
</evidence>
<dbReference type="PROSITE" id="PS00867">
    <property type="entry name" value="CPSASE_2"/>
    <property type="match status" value="1"/>
</dbReference>
<evidence type="ECO:0000256" key="7">
    <source>
        <dbReference type="ARBA" id="ARBA00022741"/>
    </source>
</evidence>
<sequence length="448" mass="50046">MFKKILIANRGEIALRIIRTCKEMGIKTVAVYSTADAESLHVRFADEAVCIGPPPSNLSYLKMSNIIAAAEITNADAIHPGYGFLSENSKFSKICQEHGIKFIGASPEMIDRMGDKASAKSTMIEAGVPCVPGSEGILESFEQTQEIAKSFGYPVMLKATAGGGGKGMRAVWKEEDLLKAWEDARQESAAAFGNDGMYLEKLIEEPRHIEIQVIGDSYGKACHLSERDCSVQRRHQKLTEETPSPFMTDELRQKMGDAAVKAAEYIKYEGAGTVEFLVDKHRNFYFMEMNTRIQVEHPITEQVIDYDLIREQILVAAGVPISGKNYMPELHAIECRINAEDPYHDFRPSPGKITTLHMPGGHGVRLDTHVYSGYTIPPNYDSMIAKLITTAQSREEAISKMRRALDEFVIEGIKTTIPFHRQLMDDPRYIAGDYTTAFMDTFKMIPLE</sequence>
<dbReference type="UniPathway" id="UPA00655">
    <property type="reaction ID" value="UER00711"/>
</dbReference>
<evidence type="ECO:0000256" key="12">
    <source>
        <dbReference type="PROSITE-ProRule" id="PRU00409"/>
    </source>
</evidence>
<comment type="pathway">
    <text evidence="2 13">Lipid metabolism; malonyl-CoA biosynthesis; malonyl-CoA from acetyl-CoA: step 1/1.</text>
</comment>
<protein>
    <recommendedName>
        <fullName evidence="4 13">Biotin carboxylase</fullName>
        <ecNumber evidence="4 13">6.3.4.14</ecNumber>
    </recommendedName>
    <alternativeName>
        <fullName evidence="13">Acetyl-coenzyme A carboxylase biotin carboxylase subunit A</fullName>
    </alternativeName>
</protein>
<dbReference type="PROSITE" id="PS00866">
    <property type="entry name" value="CPSASE_1"/>
    <property type="match status" value="1"/>
</dbReference>
<feature type="domain" description="ATP-grasp" evidence="14">
    <location>
        <begin position="120"/>
        <end position="317"/>
    </location>
</feature>